<evidence type="ECO:0000259" key="4">
    <source>
        <dbReference type="Pfam" id="PF01757"/>
    </source>
</evidence>
<accession>A0A0B5AW05</accession>
<dbReference type="BioCyc" id="JESP1508404:G14D9-12178-MONOMER"/>
<keyword evidence="6" id="KW-1185">Reference proteome</keyword>
<evidence type="ECO:0000313" key="5">
    <source>
        <dbReference type="EMBL" id="AJD92214.1"/>
    </source>
</evidence>
<evidence type="ECO:0000256" key="2">
    <source>
        <dbReference type="ARBA" id="ARBA00007400"/>
    </source>
</evidence>
<dbReference type="GO" id="GO:0016747">
    <property type="term" value="F:acyltransferase activity, transferring groups other than amino-acyl groups"/>
    <property type="evidence" value="ECO:0007669"/>
    <property type="project" value="InterPro"/>
</dbReference>
<dbReference type="AlphaFoldDB" id="A0A0B5AW05"/>
<feature type="transmembrane region" description="Helical" evidence="3">
    <location>
        <begin position="270"/>
        <end position="290"/>
    </location>
</feature>
<dbReference type="InterPro" id="IPR002656">
    <property type="entry name" value="Acyl_transf_3_dom"/>
</dbReference>
<dbReference type="Pfam" id="PF01757">
    <property type="entry name" value="Acyl_transf_3"/>
    <property type="match status" value="1"/>
</dbReference>
<comment type="similarity">
    <text evidence="2">Belongs to the acyltransferase 3 family.</text>
</comment>
<dbReference type="Proteomes" id="UP000031449">
    <property type="component" value="Chromosome"/>
</dbReference>
<dbReference type="OrthoDB" id="9796461at2"/>
<dbReference type="InterPro" id="IPR050879">
    <property type="entry name" value="Acyltransferase_3"/>
</dbReference>
<dbReference type="STRING" id="1508404.JMA_28970"/>
<feature type="domain" description="Acyltransferase 3" evidence="4">
    <location>
        <begin position="21"/>
        <end position="365"/>
    </location>
</feature>
<dbReference type="GO" id="GO:0016020">
    <property type="term" value="C:membrane"/>
    <property type="evidence" value="ECO:0007669"/>
    <property type="project" value="TreeGrafter"/>
</dbReference>
<gene>
    <name evidence="5" type="ORF">JMA_28970</name>
</gene>
<feature type="transmembrane region" description="Helical" evidence="3">
    <location>
        <begin position="238"/>
        <end position="258"/>
    </location>
</feature>
<keyword evidence="3" id="KW-0812">Transmembrane</keyword>
<sequence>MQRLYKNFERVDKLLDGNVSIYLDFIRGVAAILVVMEHLGSRLLVGYGNADSIGILQQVQYLLNMMGGPSVIVFFVLSGLLISRSIFKSFYKNKWSWKSYLISRLTRLMIVLIPALLLTFILDRFATVYFGYDRYDQLGEHIASFFGNLFFMQNVFVGTYGSNSPLWSLSYEFWYYMMFPLLLIAAIKGSKIIRAMSLLLFLSILVMIGTKMSLYFMIWSVGVLVLMSPAVKVLNKKVMLLVSIVLLGIAVVVRPLMMTGRLFTTEWTEFLFLPDLFISVTFGFFIYQLLHNSWGFIRNIQLKSFATFSKLIASFSFTLYLIHYPIINLAYYWAASLGYEGIQPGGISFMIEMLLVAVICVIAYAFSLFTEAKTGQVRNYVFKKAHAPAFLRRGEVVKKTAG</sequence>
<feature type="transmembrane region" description="Helical" evidence="3">
    <location>
        <begin position="61"/>
        <end position="87"/>
    </location>
</feature>
<organism evidence="5 6">
    <name type="scientific">Jeotgalibacillus malaysiensis</name>
    <dbReference type="NCBI Taxonomy" id="1508404"/>
    <lineage>
        <taxon>Bacteria</taxon>
        <taxon>Bacillati</taxon>
        <taxon>Bacillota</taxon>
        <taxon>Bacilli</taxon>
        <taxon>Bacillales</taxon>
        <taxon>Caryophanaceae</taxon>
        <taxon>Jeotgalibacillus</taxon>
    </lineage>
</organism>
<feature type="transmembrane region" description="Helical" evidence="3">
    <location>
        <begin position="173"/>
        <end position="193"/>
    </location>
</feature>
<dbReference type="GO" id="GO:0000271">
    <property type="term" value="P:polysaccharide biosynthetic process"/>
    <property type="evidence" value="ECO:0007669"/>
    <property type="project" value="TreeGrafter"/>
</dbReference>
<dbReference type="PANTHER" id="PTHR23028">
    <property type="entry name" value="ACETYLTRANSFERASE"/>
    <property type="match status" value="1"/>
</dbReference>
<evidence type="ECO:0000256" key="3">
    <source>
        <dbReference type="SAM" id="Phobius"/>
    </source>
</evidence>
<dbReference type="HOGENOM" id="CLU_005679_14_0_9"/>
<feature type="transmembrane region" description="Helical" evidence="3">
    <location>
        <begin position="108"/>
        <end position="130"/>
    </location>
</feature>
<dbReference type="EMBL" id="CP009416">
    <property type="protein sequence ID" value="AJD92214.1"/>
    <property type="molecule type" value="Genomic_DNA"/>
</dbReference>
<feature type="transmembrane region" description="Helical" evidence="3">
    <location>
        <begin position="21"/>
        <end position="41"/>
    </location>
</feature>
<feature type="transmembrane region" description="Helical" evidence="3">
    <location>
        <begin position="311"/>
        <end position="334"/>
    </location>
</feature>
<proteinExistence type="inferred from homology"/>
<keyword evidence="3" id="KW-0472">Membrane</keyword>
<feature type="transmembrane region" description="Helical" evidence="3">
    <location>
        <begin position="199"/>
        <end position="226"/>
    </location>
</feature>
<keyword evidence="3" id="KW-1133">Transmembrane helix</keyword>
<feature type="transmembrane region" description="Helical" evidence="3">
    <location>
        <begin position="142"/>
        <end position="161"/>
    </location>
</feature>
<evidence type="ECO:0000256" key="1">
    <source>
        <dbReference type="ARBA" id="ARBA00004370"/>
    </source>
</evidence>
<evidence type="ECO:0000313" key="6">
    <source>
        <dbReference type="Proteomes" id="UP000031449"/>
    </source>
</evidence>
<comment type="subcellular location">
    <subcellularLocation>
        <location evidence="1">Membrane</location>
    </subcellularLocation>
</comment>
<feature type="transmembrane region" description="Helical" evidence="3">
    <location>
        <begin position="346"/>
        <end position="369"/>
    </location>
</feature>
<name>A0A0B5AW05_9BACL</name>
<protein>
    <recommendedName>
        <fullName evidence="4">Acyltransferase 3 domain-containing protein</fullName>
    </recommendedName>
</protein>
<reference evidence="5 6" key="1">
    <citation type="submission" date="2014-08" db="EMBL/GenBank/DDBJ databases">
        <title>Complete genome of a marine bacteria Jeotgalibacillus malaysiensis.</title>
        <authorList>
            <person name="Yaakop A.S."/>
            <person name="Chan K.-G."/>
            <person name="Goh K.M."/>
        </authorList>
    </citation>
    <scope>NUCLEOTIDE SEQUENCE [LARGE SCALE GENOMIC DNA]</scope>
    <source>
        <strain evidence="5 6">D5</strain>
    </source>
</reference>
<dbReference type="PANTHER" id="PTHR23028:SF53">
    <property type="entry name" value="ACYL_TRANSF_3 DOMAIN-CONTAINING PROTEIN"/>
    <property type="match status" value="1"/>
</dbReference>
<dbReference type="KEGG" id="jeo:JMA_28970"/>